<keyword evidence="3" id="KW-0788">Thiol protease</keyword>
<keyword evidence="2" id="KW-0053">Apoptosis</keyword>
<sequence length="709" mass="78655">MFLRFCSVHVYNYIDLFWWLSRNPYHNRPILTNTTAPSVTTTDSPKPGTTATPVTVPQVSVPDGHPRLFALIIGINNYASVRKLSGAAPDAQAIKEYLENDLKVPSGQIRILLDKEATRSAIIQGFYELQNDPDIKMDDPILIFYAGHGSELDAPLEWETGAAGSKIQTLVPQDYDKTDGQEVHAIPDRTLGALIDGIAQKKGDNITVIFDCCHSGSGTRDDDDNETRTVKLASNMPVNLDQKVWSDSGASRATEIAPGFARTGLRSHVLLAACSSTETAKETGGRGVFTKALLTLLRRHGVEKLRYSDVLQRMDAIPSQNPQCEGFHHDRIFFNAKAPTAGRVSYPVHLEDGEYIMDAGSAHGISKGAEFTIFKDRDSILTSPPLGILEVADQEDISSFSTTLSLPLGKSLFQLDKGALALQTKVGAEEDLALHVPLDERLIPVFDGLLKQMQGTGPECKKISLVERADAQLEITVEGDKVVFNILDERVTIFGLNRIPFVVNPTVDDLYPIICAAAHYYWHLNRTQNNQLIQDKVEIKFMQLKKSQTEFDEAGRSKLIPIEQNLYHNGVIDFVVRKKAIYGIKITNNTPWDLYTSVFYFDNSDLSITPYYNIPPSGQFKQDVHLKEYGGILAIGYGSAGAVPFSYKLRDTQDVDVGFLKFFFTTKPVDFSKVPQASPFDNIRANADPEKDVVETWGSILIPVVQRRI</sequence>
<evidence type="ECO:0000256" key="3">
    <source>
        <dbReference type="ARBA" id="ARBA00022807"/>
    </source>
</evidence>
<dbReference type="Pfam" id="PF00656">
    <property type="entry name" value="Peptidase_C14"/>
    <property type="match status" value="1"/>
</dbReference>
<gene>
    <name evidence="6" type="ORF">PILCRDRAFT_603746</name>
</gene>
<dbReference type="HOGENOM" id="CLU_011935_1_0_1"/>
<protein>
    <recommendedName>
        <fullName evidence="5">Peptidase C14 caspase domain-containing protein</fullName>
    </recommendedName>
</protein>
<dbReference type="InterPro" id="IPR050452">
    <property type="entry name" value="Metacaspase"/>
</dbReference>
<dbReference type="Proteomes" id="UP000054166">
    <property type="component" value="Unassembled WGS sequence"/>
</dbReference>
<dbReference type="SUPFAM" id="SSF52129">
    <property type="entry name" value="Caspase-like"/>
    <property type="match status" value="1"/>
</dbReference>
<keyword evidence="3" id="KW-0645">Protease</keyword>
<dbReference type="GO" id="GO:0006508">
    <property type="term" value="P:proteolysis"/>
    <property type="evidence" value="ECO:0007669"/>
    <property type="project" value="InterPro"/>
</dbReference>
<evidence type="ECO:0000313" key="6">
    <source>
        <dbReference type="EMBL" id="KIM78109.1"/>
    </source>
</evidence>
<evidence type="ECO:0000313" key="7">
    <source>
        <dbReference type="Proteomes" id="UP000054166"/>
    </source>
</evidence>
<evidence type="ECO:0000256" key="4">
    <source>
        <dbReference type="SAM" id="MobiDB-lite"/>
    </source>
</evidence>
<dbReference type="PANTHER" id="PTHR48104">
    <property type="entry name" value="METACASPASE-4"/>
    <property type="match status" value="1"/>
</dbReference>
<feature type="domain" description="Peptidase C14 caspase" evidence="5">
    <location>
        <begin position="69"/>
        <end position="315"/>
    </location>
</feature>
<proteinExistence type="inferred from homology"/>
<dbReference type="OrthoDB" id="3223806at2759"/>
<evidence type="ECO:0000256" key="1">
    <source>
        <dbReference type="ARBA" id="ARBA00009005"/>
    </source>
</evidence>
<comment type="similarity">
    <text evidence="1">Belongs to the peptidase C14B family.</text>
</comment>
<keyword evidence="7" id="KW-1185">Reference proteome</keyword>
<dbReference type="Gene3D" id="3.40.50.1460">
    <property type="match status" value="1"/>
</dbReference>
<dbReference type="InParanoid" id="A0A0C3FDX9"/>
<evidence type="ECO:0000256" key="2">
    <source>
        <dbReference type="ARBA" id="ARBA00022703"/>
    </source>
</evidence>
<reference evidence="6 7" key="1">
    <citation type="submission" date="2014-04" db="EMBL/GenBank/DDBJ databases">
        <authorList>
            <consortium name="DOE Joint Genome Institute"/>
            <person name="Kuo A."/>
            <person name="Tarkka M."/>
            <person name="Buscot F."/>
            <person name="Kohler A."/>
            <person name="Nagy L.G."/>
            <person name="Floudas D."/>
            <person name="Copeland A."/>
            <person name="Barry K.W."/>
            <person name="Cichocki N."/>
            <person name="Veneault-Fourrey C."/>
            <person name="LaButti K."/>
            <person name="Lindquist E.A."/>
            <person name="Lipzen A."/>
            <person name="Lundell T."/>
            <person name="Morin E."/>
            <person name="Murat C."/>
            <person name="Sun H."/>
            <person name="Tunlid A."/>
            <person name="Henrissat B."/>
            <person name="Grigoriev I.V."/>
            <person name="Hibbett D.S."/>
            <person name="Martin F."/>
            <person name="Nordberg H.P."/>
            <person name="Cantor M.N."/>
            <person name="Hua S.X."/>
        </authorList>
    </citation>
    <scope>NUCLEOTIDE SEQUENCE [LARGE SCALE GENOMIC DNA]</scope>
    <source>
        <strain evidence="6 7">F 1598</strain>
    </source>
</reference>
<feature type="region of interest" description="Disordered" evidence="4">
    <location>
        <begin position="32"/>
        <end position="57"/>
    </location>
</feature>
<dbReference type="EMBL" id="KN833019">
    <property type="protein sequence ID" value="KIM78109.1"/>
    <property type="molecule type" value="Genomic_DNA"/>
</dbReference>
<name>A0A0C3FDX9_PILCF</name>
<accession>A0A0C3FDX9</accession>
<dbReference type="GO" id="GO:0006915">
    <property type="term" value="P:apoptotic process"/>
    <property type="evidence" value="ECO:0007669"/>
    <property type="project" value="UniProtKB-KW"/>
</dbReference>
<dbReference type="InterPro" id="IPR029030">
    <property type="entry name" value="Caspase-like_dom_sf"/>
</dbReference>
<reference evidence="7" key="2">
    <citation type="submission" date="2015-01" db="EMBL/GenBank/DDBJ databases">
        <title>Evolutionary Origins and Diversification of the Mycorrhizal Mutualists.</title>
        <authorList>
            <consortium name="DOE Joint Genome Institute"/>
            <consortium name="Mycorrhizal Genomics Consortium"/>
            <person name="Kohler A."/>
            <person name="Kuo A."/>
            <person name="Nagy L.G."/>
            <person name="Floudas D."/>
            <person name="Copeland A."/>
            <person name="Barry K.W."/>
            <person name="Cichocki N."/>
            <person name="Veneault-Fourrey C."/>
            <person name="LaButti K."/>
            <person name="Lindquist E.A."/>
            <person name="Lipzen A."/>
            <person name="Lundell T."/>
            <person name="Morin E."/>
            <person name="Murat C."/>
            <person name="Riley R."/>
            <person name="Ohm R."/>
            <person name="Sun H."/>
            <person name="Tunlid A."/>
            <person name="Henrissat B."/>
            <person name="Grigoriev I.V."/>
            <person name="Hibbett D.S."/>
            <person name="Martin F."/>
        </authorList>
    </citation>
    <scope>NUCLEOTIDE SEQUENCE [LARGE SCALE GENOMIC DNA]</scope>
    <source>
        <strain evidence="7">F 1598</strain>
    </source>
</reference>
<evidence type="ECO:0000259" key="5">
    <source>
        <dbReference type="Pfam" id="PF00656"/>
    </source>
</evidence>
<organism evidence="6 7">
    <name type="scientific">Piloderma croceum (strain F 1598)</name>
    <dbReference type="NCBI Taxonomy" id="765440"/>
    <lineage>
        <taxon>Eukaryota</taxon>
        <taxon>Fungi</taxon>
        <taxon>Dikarya</taxon>
        <taxon>Basidiomycota</taxon>
        <taxon>Agaricomycotina</taxon>
        <taxon>Agaricomycetes</taxon>
        <taxon>Agaricomycetidae</taxon>
        <taxon>Atheliales</taxon>
        <taxon>Atheliaceae</taxon>
        <taxon>Piloderma</taxon>
    </lineage>
</organism>
<dbReference type="GO" id="GO:0005737">
    <property type="term" value="C:cytoplasm"/>
    <property type="evidence" value="ECO:0007669"/>
    <property type="project" value="TreeGrafter"/>
</dbReference>
<dbReference type="GO" id="GO:0004197">
    <property type="term" value="F:cysteine-type endopeptidase activity"/>
    <property type="evidence" value="ECO:0007669"/>
    <property type="project" value="InterPro"/>
</dbReference>
<dbReference type="InterPro" id="IPR011600">
    <property type="entry name" value="Pept_C14_caspase"/>
</dbReference>
<keyword evidence="3" id="KW-0378">Hydrolase</keyword>
<dbReference type="AlphaFoldDB" id="A0A0C3FDX9"/>
<dbReference type="PANTHER" id="PTHR48104:SF30">
    <property type="entry name" value="METACASPASE-1"/>
    <property type="match status" value="1"/>
</dbReference>